<comment type="caution">
    <text evidence="2">The sequence shown here is derived from an EMBL/GenBank/DDBJ whole genome shotgun (WGS) entry which is preliminary data.</text>
</comment>
<accession>A0AAE0B1L3</accession>
<dbReference type="Proteomes" id="UP001281410">
    <property type="component" value="Unassembled WGS sequence"/>
</dbReference>
<feature type="compositionally biased region" description="Low complexity" evidence="1">
    <location>
        <begin position="249"/>
        <end position="259"/>
    </location>
</feature>
<feature type="region of interest" description="Disordered" evidence="1">
    <location>
        <begin position="128"/>
        <end position="151"/>
    </location>
</feature>
<reference evidence="2" key="1">
    <citation type="journal article" date="2023" name="Plant J.">
        <title>Genome sequences and population genomics provide insights into the demographic history, inbreeding, and mutation load of two 'living fossil' tree species of Dipteronia.</title>
        <authorList>
            <person name="Feng Y."/>
            <person name="Comes H.P."/>
            <person name="Chen J."/>
            <person name="Zhu S."/>
            <person name="Lu R."/>
            <person name="Zhang X."/>
            <person name="Li P."/>
            <person name="Qiu J."/>
            <person name="Olsen K.M."/>
            <person name="Qiu Y."/>
        </authorList>
    </citation>
    <scope>NUCLEOTIDE SEQUENCE</scope>
    <source>
        <strain evidence="2">NBL</strain>
    </source>
</reference>
<evidence type="ECO:0000313" key="3">
    <source>
        <dbReference type="Proteomes" id="UP001281410"/>
    </source>
</evidence>
<evidence type="ECO:0000313" key="2">
    <source>
        <dbReference type="EMBL" id="KAK3227464.1"/>
    </source>
</evidence>
<keyword evidence="3" id="KW-1185">Reference proteome</keyword>
<dbReference type="AlphaFoldDB" id="A0AAE0B1L3"/>
<proteinExistence type="predicted"/>
<evidence type="ECO:0000256" key="1">
    <source>
        <dbReference type="SAM" id="MobiDB-lite"/>
    </source>
</evidence>
<dbReference type="EMBL" id="JANJYJ010000002">
    <property type="protein sequence ID" value="KAK3227464.1"/>
    <property type="molecule type" value="Genomic_DNA"/>
</dbReference>
<name>A0AAE0B1L3_9ROSI</name>
<feature type="region of interest" description="Disordered" evidence="1">
    <location>
        <begin position="178"/>
        <end position="198"/>
    </location>
</feature>
<sequence length="265" mass="29361">MTLLYIPYKVINAKAVFLVSPLLSISLSLIHRSEVMITHQHCKNPTNQSKMFSKSPDLVRNSLQIQINKQQEEEDKYYLSSRSSILSKENNPSFRFYNNYDGAVPFLWESRPGTPKCSFNETTLIPPLTPPPSYFNSNEKSSSSSSSSPRSRSSKLLHVLFPKMMNLKKSNSSVSSSSLSFSSSSSSPSSNLSTVVPVSTSPKKYYQHRLRGGRRGLSFDSRVDYHDEEEDIIGSSPTSTLCFFGIGKGSTSSRRSSSGGLLGGR</sequence>
<feature type="region of interest" description="Disordered" evidence="1">
    <location>
        <begin position="246"/>
        <end position="265"/>
    </location>
</feature>
<dbReference type="PANTHER" id="PTHR33257">
    <property type="entry name" value="OS05G0165500 PROTEIN"/>
    <property type="match status" value="1"/>
</dbReference>
<organism evidence="2 3">
    <name type="scientific">Dipteronia sinensis</name>
    <dbReference type="NCBI Taxonomy" id="43782"/>
    <lineage>
        <taxon>Eukaryota</taxon>
        <taxon>Viridiplantae</taxon>
        <taxon>Streptophyta</taxon>
        <taxon>Embryophyta</taxon>
        <taxon>Tracheophyta</taxon>
        <taxon>Spermatophyta</taxon>
        <taxon>Magnoliopsida</taxon>
        <taxon>eudicotyledons</taxon>
        <taxon>Gunneridae</taxon>
        <taxon>Pentapetalae</taxon>
        <taxon>rosids</taxon>
        <taxon>malvids</taxon>
        <taxon>Sapindales</taxon>
        <taxon>Sapindaceae</taxon>
        <taxon>Hippocastanoideae</taxon>
        <taxon>Acereae</taxon>
        <taxon>Dipteronia</taxon>
    </lineage>
</organism>
<protein>
    <submittedName>
        <fullName evidence="2">Uncharacterized protein</fullName>
    </submittedName>
</protein>
<dbReference type="PANTHER" id="PTHR33257:SF58">
    <property type="entry name" value="REJ DOMAIN-CONTAINING PROTEIN"/>
    <property type="match status" value="1"/>
</dbReference>
<gene>
    <name evidence="2" type="ORF">Dsin_007326</name>
</gene>
<feature type="compositionally biased region" description="Low complexity" evidence="1">
    <location>
        <begin position="141"/>
        <end position="151"/>
    </location>
</feature>